<name>A0A2S9YE07_9BACT</name>
<feature type="region of interest" description="Disordered" evidence="1">
    <location>
        <begin position="1"/>
        <end position="81"/>
    </location>
</feature>
<feature type="compositionally biased region" description="Acidic residues" evidence="1">
    <location>
        <begin position="43"/>
        <end position="70"/>
    </location>
</feature>
<dbReference type="SUPFAM" id="SSF52266">
    <property type="entry name" value="SGNH hydrolase"/>
    <property type="match status" value="1"/>
</dbReference>
<organism evidence="3 4">
    <name type="scientific">Enhygromyxa salina</name>
    <dbReference type="NCBI Taxonomy" id="215803"/>
    <lineage>
        <taxon>Bacteria</taxon>
        <taxon>Pseudomonadati</taxon>
        <taxon>Myxococcota</taxon>
        <taxon>Polyangia</taxon>
        <taxon>Nannocystales</taxon>
        <taxon>Nannocystaceae</taxon>
        <taxon>Enhygromyxa</taxon>
    </lineage>
</organism>
<dbReference type="Gene3D" id="3.40.50.1110">
    <property type="entry name" value="SGNH hydrolase"/>
    <property type="match status" value="1"/>
</dbReference>
<comment type="caution">
    <text evidence="3">The sequence shown here is derived from an EMBL/GenBank/DDBJ whole genome shotgun (WGS) entry which is preliminary data.</text>
</comment>
<dbReference type="AlphaFoldDB" id="A0A2S9YE07"/>
<dbReference type="Proteomes" id="UP000237968">
    <property type="component" value="Unassembled WGS sequence"/>
</dbReference>
<evidence type="ECO:0000313" key="3">
    <source>
        <dbReference type="EMBL" id="PRQ03357.1"/>
    </source>
</evidence>
<proteinExistence type="predicted"/>
<evidence type="ECO:0000256" key="1">
    <source>
        <dbReference type="SAM" id="MobiDB-lite"/>
    </source>
</evidence>
<sequence length="483" mass="50755">MLALGCAGPDDPRTLDSGLDTSDSAGTLDDETDELPDVPGDSGDGDGDSGDGDSGDGDGDGDSGDGDGDGEVYGPPLYPDARVHSPINVYARDNLASIRALAPTAPEDVFMKIGASSTVSPSTLYCFADGMAELDIHEQTLGPTLDHFLLGQAGDTTPFDRDTLAAESGRTAGWAIEGAPSPVDQERAAIHPEGPSLALVHYGTNDMQQGITYASAMPAYYANMSDLLDLLINAGVVPIVFGISRRLDLEAADLWVQTYNAVARGLAQARTIPFIDLRHALEPLPGYGISGDGIHLEGFNGGPCILSPEGLTHGYNVRNLIALEGLDRARRSLLADDTLDEPTLQLEGLGDIDDPLEIPALPFADTNSTVDAPSLMLDVYSGCEALADETGPENIYRVELAELTAIRAMVLDREGVDVDLHLLDDSASEAGCIARGDRMIETTLAPGTYYFALDTFVNGQGVEQGGAYTFVVLACEDGDVDCL</sequence>
<dbReference type="Pfam" id="PF13472">
    <property type="entry name" value="Lipase_GDSL_2"/>
    <property type="match status" value="1"/>
</dbReference>
<dbReference type="CDD" id="cd00229">
    <property type="entry name" value="SGNH_hydrolase"/>
    <property type="match status" value="1"/>
</dbReference>
<reference evidence="3 4" key="1">
    <citation type="submission" date="2018-03" db="EMBL/GenBank/DDBJ databases">
        <title>Draft Genome Sequences of the Obligatory Marine Myxobacteria Enhygromyxa salina SWB005.</title>
        <authorList>
            <person name="Poehlein A."/>
            <person name="Moghaddam J.A."/>
            <person name="Harms H."/>
            <person name="Alanjari M."/>
            <person name="Koenig G.M."/>
            <person name="Daniel R."/>
            <person name="Schaeberle T.F."/>
        </authorList>
    </citation>
    <scope>NUCLEOTIDE SEQUENCE [LARGE SCALE GENOMIC DNA]</scope>
    <source>
        <strain evidence="3 4">SWB005</strain>
    </source>
</reference>
<dbReference type="GO" id="GO:0016788">
    <property type="term" value="F:hydrolase activity, acting on ester bonds"/>
    <property type="evidence" value="ECO:0007669"/>
    <property type="project" value="UniProtKB-ARBA"/>
</dbReference>
<feature type="domain" description="SGNH hydrolase-type esterase" evidence="2">
    <location>
        <begin position="162"/>
        <end position="296"/>
    </location>
</feature>
<accession>A0A2S9YE07</accession>
<gene>
    <name evidence="3" type="ORF">ENSA5_16650</name>
</gene>
<dbReference type="EMBL" id="PVNK01000091">
    <property type="protein sequence ID" value="PRQ03357.1"/>
    <property type="molecule type" value="Genomic_DNA"/>
</dbReference>
<dbReference type="InterPro" id="IPR013830">
    <property type="entry name" value="SGNH_hydro"/>
</dbReference>
<evidence type="ECO:0000313" key="4">
    <source>
        <dbReference type="Proteomes" id="UP000237968"/>
    </source>
</evidence>
<evidence type="ECO:0000259" key="2">
    <source>
        <dbReference type="Pfam" id="PF13472"/>
    </source>
</evidence>
<keyword evidence="4" id="KW-1185">Reference proteome</keyword>
<dbReference type="InterPro" id="IPR036514">
    <property type="entry name" value="SGNH_hydro_sf"/>
</dbReference>
<protein>
    <recommendedName>
        <fullName evidence="2">SGNH hydrolase-type esterase domain-containing protein</fullName>
    </recommendedName>
</protein>